<feature type="region of interest" description="Disordered" evidence="1">
    <location>
        <begin position="18"/>
        <end position="38"/>
    </location>
</feature>
<evidence type="ECO:0000313" key="3">
    <source>
        <dbReference type="Proteomes" id="UP000265520"/>
    </source>
</evidence>
<evidence type="ECO:0000256" key="1">
    <source>
        <dbReference type="SAM" id="MobiDB-lite"/>
    </source>
</evidence>
<feature type="compositionally biased region" description="Polar residues" evidence="1">
    <location>
        <begin position="22"/>
        <end position="31"/>
    </location>
</feature>
<accession>A0A392VJF8</accession>
<proteinExistence type="predicted"/>
<feature type="non-terminal residue" evidence="2">
    <location>
        <position position="38"/>
    </location>
</feature>
<dbReference type="EMBL" id="LXQA011157582">
    <property type="protein sequence ID" value="MCI87101.1"/>
    <property type="molecule type" value="Genomic_DNA"/>
</dbReference>
<reference evidence="2 3" key="1">
    <citation type="journal article" date="2018" name="Front. Plant Sci.">
        <title>Red Clover (Trifolium pratense) and Zigzag Clover (T. medium) - A Picture of Genomic Similarities and Differences.</title>
        <authorList>
            <person name="Dluhosova J."/>
            <person name="Istvanek J."/>
            <person name="Nedelnik J."/>
            <person name="Repkova J."/>
        </authorList>
    </citation>
    <scope>NUCLEOTIDE SEQUENCE [LARGE SCALE GENOMIC DNA]</scope>
    <source>
        <strain evidence="3">cv. 10/8</strain>
        <tissue evidence="2">Leaf</tissue>
    </source>
</reference>
<keyword evidence="3" id="KW-1185">Reference proteome</keyword>
<name>A0A392VJF8_9FABA</name>
<protein>
    <submittedName>
        <fullName evidence="2">Uncharacterized protein</fullName>
    </submittedName>
</protein>
<dbReference type="AlphaFoldDB" id="A0A392VJF8"/>
<sequence length="38" mass="4183">MMLRSSKEISMWAASSYDETLKTPTKASSPPTGRDHIA</sequence>
<evidence type="ECO:0000313" key="2">
    <source>
        <dbReference type="EMBL" id="MCI87101.1"/>
    </source>
</evidence>
<organism evidence="2 3">
    <name type="scientific">Trifolium medium</name>
    <dbReference type="NCBI Taxonomy" id="97028"/>
    <lineage>
        <taxon>Eukaryota</taxon>
        <taxon>Viridiplantae</taxon>
        <taxon>Streptophyta</taxon>
        <taxon>Embryophyta</taxon>
        <taxon>Tracheophyta</taxon>
        <taxon>Spermatophyta</taxon>
        <taxon>Magnoliopsida</taxon>
        <taxon>eudicotyledons</taxon>
        <taxon>Gunneridae</taxon>
        <taxon>Pentapetalae</taxon>
        <taxon>rosids</taxon>
        <taxon>fabids</taxon>
        <taxon>Fabales</taxon>
        <taxon>Fabaceae</taxon>
        <taxon>Papilionoideae</taxon>
        <taxon>50 kb inversion clade</taxon>
        <taxon>NPAAA clade</taxon>
        <taxon>Hologalegina</taxon>
        <taxon>IRL clade</taxon>
        <taxon>Trifolieae</taxon>
        <taxon>Trifolium</taxon>
    </lineage>
</organism>
<dbReference type="Proteomes" id="UP000265520">
    <property type="component" value="Unassembled WGS sequence"/>
</dbReference>
<comment type="caution">
    <text evidence="2">The sequence shown here is derived from an EMBL/GenBank/DDBJ whole genome shotgun (WGS) entry which is preliminary data.</text>
</comment>